<keyword evidence="4 6" id="KW-0732">Signal</keyword>
<dbReference type="CDD" id="cd01005">
    <property type="entry name" value="PBP2_CysP"/>
    <property type="match status" value="1"/>
</dbReference>
<dbReference type="InterPro" id="IPR005669">
    <property type="entry name" value="Thiosulph/SO4-bd"/>
</dbReference>
<evidence type="ECO:0000256" key="3">
    <source>
        <dbReference type="ARBA" id="ARBA00022448"/>
    </source>
</evidence>
<dbReference type="NCBIfam" id="TIGR00971">
    <property type="entry name" value="3a0106s03"/>
    <property type="match status" value="1"/>
</dbReference>
<evidence type="ECO:0000256" key="6">
    <source>
        <dbReference type="SAM" id="SignalP"/>
    </source>
</evidence>
<dbReference type="GO" id="GO:1902358">
    <property type="term" value="P:sulfate transmembrane transport"/>
    <property type="evidence" value="ECO:0007669"/>
    <property type="project" value="InterPro"/>
</dbReference>
<reference evidence="8" key="1">
    <citation type="submission" date="2020-01" db="EMBL/GenBank/DDBJ databases">
        <title>'Steroidobacter agaridevorans' sp. nov., agar-degrading bacteria isolated from rhizosphere soils.</title>
        <authorList>
            <person name="Ikenaga M."/>
            <person name="Kataoka M."/>
            <person name="Murouchi A."/>
            <person name="Katsuragi S."/>
            <person name="Sakai M."/>
        </authorList>
    </citation>
    <scope>NUCLEOTIDE SEQUENCE [LARGE SCALE GENOMIC DNA]</scope>
    <source>
        <strain evidence="8">YU21-B</strain>
    </source>
</reference>
<evidence type="ECO:0000313" key="8">
    <source>
        <dbReference type="Proteomes" id="UP000445000"/>
    </source>
</evidence>
<evidence type="ECO:0000256" key="1">
    <source>
        <dbReference type="ARBA" id="ARBA00004418"/>
    </source>
</evidence>
<dbReference type="NCBIfam" id="NF008022">
    <property type="entry name" value="PRK10752.1"/>
    <property type="match status" value="1"/>
</dbReference>
<feature type="signal peptide" evidence="6">
    <location>
        <begin position="1"/>
        <end position="24"/>
    </location>
</feature>
<dbReference type="NCBIfam" id="NF008106">
    <property type="entry name" value="PRK10852.1"/>
    <property type="match status" value="1"/>
</dbReference>
<proteinExistence type="inferred from homology"/>
<dbReference type="GO" id="GO:0140104">
    <property type="term" value="F:molecular carrier activity"/>
    <property type="evidence" value="ECO:0007669"/>
    <property type="project" value="InterPro"/>
</dbReference>
<evidence type="ECO:0000313" key="7">
    <source>
        <dbReference type="EMBL" id="GFE83783.1"/>
    </source>
</evidence>
<gene>
    <name evidence="7" type="primary">cysP_4</name>
    <name evidence="7" type="ORF">GCM10011487_57830</name>
</gene>
<dbReference type="PANTHER" id="PTHR30368">
    <property type="entry name" value="SULFATE-BINDING PROTEIN"/>
    <property type="match status" value="1"/>
</dbReference>
<comment type="similarity">
    <text evidence="2">Belongs to the prokaryotic sulfate-binding protein family.</text>
</comment>
<accession>A0A829YLS2</accession>
<dbReference type="AlphaFoldDB" id="A0A829YLS2"/>
<dbReference type="Proteomes" id="UP000445000">
    <property type="component" value="Unassembled WGS sequence"/>
</dbReference>
<sequence>MAVRMNIRFWVALAGLLLAPAAFSQELLNASYDVARELFDDINPAFIAEWKKQTGKTLKIRQSHGGSSKQARSVAEGLPADVVTFNQVTDIELLHKAGLLGADWRQRLPNNASPFYSLPVLLVREGNPKQVKDWSDLARPGIQVVFPNPKTSGNGRYTYLAAYAYALAQNKGDEAKAKDFVTRLLANVPVFDTGGRGASTTFIERGIGDVLVTFECEITAIRREYGKSKLQAVMPSMSLRADFPVAVVDKVVDRKKTREAATAYLKYLYSPAGQDIIAKHYNRVNDANVTRKYAAQFPAIKLVTVDDVFGGWDKVMKVHFADGAILDQALAKAPAR</sequence>
<organism evidence="7 8">
    <name type="scientific">Steroidobacter agaridevorans</name>
    <dbReference type="NCBI Taxonomy" id="2695856"/>
    <lineage>
        <taxon>Bacteria</taxon>
        <taxon>Pseudomonadati</taxon>
        <taxon>Pseudomonadota</taxon>
        <taxon>Gammaproteobacteria</taxon>
        <taxon>Steroidobacterales</taxon>
        <taxon>Steroidobacteraceae</taxon>
        <taxon>Steroidobacter</taxon>
    </lineage>
</organism>
<keyword evidence="8" id="KW-1185">Reference proteome</keyword>
<dbReference type="Gene3D" id="3.40.190.10">
    <property type="entry name" value="Periplasmic binding protein-like II"/>
    <property type="match status" value="2"/>
</dbReference>
<dbReference type="SUPFAM" id="SSF53850">
    <property type="entry name" value="Periplasmic binding protein-like II"/>
    <property type="match status" value="1"/>
</dbReference>
<name>A0A829YLS2_9GAMM</name>
<comment type="caution">
    <text evidence="7">The sequence shown here is derived from an EMBL/GenBank/DDBJ whole genome shotgun (WGS) entry which is preliminary data.</text>
</comment>
<dbReference type="EMBL" id="BLJN01000007">
    <property type="protein sequence ID" value="GFE83783.1"/>
    <property type="molecule type" value="Genomic_DNA"/>
</dbReference>
<keyword evidence="3" id="KW-0813">Transport</keyword>
<evidence type="ECO:0000256" key="5">
    <source>
        <dbReference type="ARBA" id="ARBA00022764"/>
    </source>
</evidence>
<keyword evidence="5" id="KW-0574">Periplasm</keyword>
<evidence type="ECO:0000256" key="4">
    <source>
        <dbReference type="ARBA" id="ARBA00022729"/>
    </source>
</evidence>
<dbReference type="Pfam" id="PF13531">
    <property type="entry name" value="SBP_bac_11"/>
    <property type="match status" value="1"/>
</dbReference>
<feature type="chain" id="PRO_5032694416" evidence="6">
    <location>
        <begin position="25"/>
        <end position="336"/>
    </location>
</feature>
<comment type="subcellular location">
    <subcellularLocation>
        <location evidence="1">Periplasm</location>
    </subcellularLocation>
</comment>
<dbReference type="GO" id="GO:0042597">
    <property type="term" value="C:periplasmic space"/>
    <property type="evidence" value="ECO:0007669"/>
    <property type="project" value="UniProtKB-SubCell"/>
</dbReference>
<dbReference type="PANTHER" id="PTHR30368:SF1">
    <property type="entry name" value="THIOSULFATE-BINDING PROTEIN"/>
    <property type="match status" value="1"/>
</dbReference>
<evidence type="ECO:0000256" key="2">
    <source>
        <dbReference type="ARBA" id="ARBA00006099"/>
    </source>
</evidence>
<protein>
    <submittedName>
        <fullName evidence="7">Thiosulfate transporter subunit</fullName>
    </submittedName>
</protein>